<evidence type="ECO:0000313" key="8">
    <source>
        <dbReference type="EMBL" id="OSS53224.1"/>
    </source>
</evidence>
<evidence type="ECO:0000256" key="2">
    <source>
        <dbReference type="ARBA" id="ARBA00022737"/>
    </source>
</evidence>
<dbReference type="GO" id="GO:0005634">
    <property type="term" value="C:nucleus"/>
    <property type="evidence" value="ECO:0007669"/>
    <property type="project" value="TreeGrafter"/>
</dbReference>
<dbReference type="PROSITE" id="PS50157">
    <property type="entry name" value="ZINC_FINGER_C2H2_2"/>
    <property type="match status" value="2"/>
</dbReference>
<gene>
    <name evidence="8" type="ORF">B5807_01854</name>
</gene>
<accession>A0A1Y2MAT5</accession>
<feature type="domain" description="C2H2-type" evidence="7">
    <location>
        <begin position="108"/>
        <end position="135"/>
    </location>
</feature>
<dbReference type="OMA" id="ECFCGRT"/>
<dbReference type="Proteomes" id="UP000193240">
    <property type="component" value="Unassembled WGS sequence"/>
</dbReference>
<dbReference type="Pfam" id="PF13912">
    <property type="entry name" value="zf-C2H2_6"/>
    <property type="match status" value="2"/>
</dbReference>
<dbReference type="GO" id="GO:0008270">
    <property type="term" value="F:zinc ion binding"/>
    <property type="evidence" value="ECO:0007669"/>
    <property type="project" value="UniProtKB-KW"/>
</dbReference>
<evidence type="ECO:0000256" key="5">
    <source>
        <dbReference type="PROSITE-ProRule" id="PRU00042"/>
    </source>
</evidence>
<protein>
    <recommendedName>
        <fullName evidence="7">C2H2-type domain-containing protein</fullName>
    </recommendedName>
</protein>
<dbReference type="InParanoid" id="A0A1Y2MAT5"/>
<dbReference type="PROSITE" id="PS00028">
    <property type="entry name" value="ZINC_FINGER_C2H2_1"/>
    <property type="match status" value="3"/>
</dbReference>
<reference evidence="8 9" key="1">
    <citation type="journal article" date="2017" name="Genome Announc.">
        <title>Genome sequence of the saprophytic ascomycete Epicoccum nigrum ICMP 19927 strain isolated from New Zealand.</title>
        <authorList>
            <person name="Fokin M."/>
            <person name="Fleetwood D."/>
            <person name="Weir B.S."/>
            <person name="Villas-Boas S.G."/>
        </authorList>
    </citation>
    <scope>NUCLEOTIDE SEQUENCE [LARGE SCALE GENOMIC DNA]</scope>
    <source>
        <strain evidence="8 9">ICMP 19927</strain>
    </source>
</reference>
<dbReference type="InterPro" id="IPR013087">
    <property type="entry name" value="Znf_C2H2_type"/>
</dbReference>
<dbReference type="Gene3D" id="3.30.160.60">
    <property type="entry name" value="Classic Zinc Finger"/>
    <property type="match status" value="2"/>
</dbReference>
<organism evidence="8 9">
    <name type="scientific">Epicoccum nigrum</name>
    <name type="common">Soil fungus</name>
    <name type="synonym">Epicoccum purpurascens</name>
    <dbReference type="NCBI Taxonomy" id="105696"/>
    <lineage>
        <taxon>Eukaryota</taxon>
        <taxon>Fungi</taxon>
        <taxon>Dikarya</taxon>
        <taxon>Ascomycota</taxon>
        <taxon>Pezizomycotina</taxon>
        <taxon>Dothideomycetes</taxon>
        <taxon>Pleosporomycetidae</taxon>
        <taxon>Pleosporales</taxon>
        <taxon>Pleosporineae</taxon>
        <taxon>Didymellaceae</taxon>
        <taxon>Epicoccum</taxon>
    </lineage>
</organism>
<dbReference type="GO" id="GO:0000977">
    <property type="term" value="F:RNA polymerase II transcription regulatory region sequence-specific DNA binding"/>
    <property type="evidence" value="ECO:0007669"/>
    <property type="project" value="TreeGrafter"/>
</dbReference>
<dbReference type="AlphaFoldDB" id="A0A1Y2MAT5"/>
<evidence type="ECO:0000256" key="1">
    <source>
        <dbReference type="ARBA" id="ARBA00022723"/>
    </source>
</evidence>
<keyword evidence="2" id="KW-0677">Repeat</keyword>
<evidence type="ECO:0000259" key="7">
    <source>
        <dbReference type="PROSITE" id="PS50157"/>
    </source>
</evidence>
<dbReference type="SMART" id="SM00355">
    <property type="entry name" value="ZnF_C2H2"/>
    <property type="match status" value="6"/>
</dbReference>
<keyword evidence="9" id="KW-1185">Reference proteome</keyword>
<feature type="region of interest" description="Disordered" evidence="6">
    <location>
        <begin position="247"/>
        <end position="267"/>
    </location>
</feature>
<evidence type="ECO:0000256" key="4">
    <source>
        <dbReference type="ARBA" id="ARBA00022833"/>
    </source>
</evidence>
<dbReference type="STRING" id="105696.A0A1Y2MAT5"/>
<feature type="domain" description="C2H2-type" evidence="7">
    <location>
        <begin position="158"/>
        <end position="182"/>
    </location>
</feature>
<dbReference type="EMBL" id="KZ107839">
    <property type="protein sequence ID" value="OSS53224.1"/>
    <property type="molecule type" value="Genomic_DNA"/>
</dbReference>
<name>A0A1Y2MAT5_EPING</name>
<dbReference type="PANTHER" id="PTHR24409:SF295">
    <property type="entry name" value="AZ2-RELATED"/>
    <property type="match status" value="1"/>
</dbReference>
<keyword evidence="4" id="KW-0862">Zinc</keyword>
<sequence>MTLCSANLLECFCGRTYTYSIDLEEHRRARGHFPSHVCRDSCRHPPVAQYNFSIHKCDCCGKLCNRLDILEDHRIATGHCFCSECNLSFQSLSAWRIHHKVELHASEYRCCNCNISFKDIYALDAHMASSVHRKPLQQRSHDNTRKAKQVTMASTDDQTCKICRRTFSSFQSLRQHRESVKHKPLSALRCPIGKGCRGEFSAPSALLHHLESGKCCSGMDRDDVYDIIQLYDKDHTIHSLPTLTPSSSTHLSAHRLSPHPGTPKTSLDSADGWSLITPTYYQGSAEGSLVDWSLLKDSLLSLGGKCVVDNTEPELRCPLCPRQHRAFATVQALQQHMISPAHSDKVYHCPSNLLPIASSRAGTNQGKRRQFTTLSGLTQHLESGACYGGKQTFLHCVEFVQRHLEQQGLGRMRLLLPGSQD</sequence>
<evidence type="ECO:0000256" key="6">
    <source>
        <dbReference type="SAM" id="MobiDB-lite"/>
    </source>
</evidence>
<dbReference type="SUPFAM" id="SSF57667">
    <property type="entry name" value="beta-beta-alpha zinc fingers"/>
    <property type="match status" value="2"/>
</dbReference>
<dbReference type="GO" id="GO:0000981">
    <property type="term" value="F:DNA-binding transcription factor activity, RNA polymerase II-specific"/>
    <property type="evidence" value="ECO:0007669"/>
    <property type="project" value="TreeGrafter"/>
</dbReference>
<evidence type="ECO:0000256" key="3">
    <source>
        <dbReference type="ARBA" id="ARBA00022771"/>
    </source>
</evidence>
<evidence type="ECO:0000313" key="9">
    <source>
        <dbReference type="Proteomes" id="UP000193240"/>
    </source>
</evidence>
<keyword evidence="3 5" id="KW-0863">Zinc-finger</keyword>
<proteinExistence type="predicted"/>
<dbReference type="PANTHER" id="PTHR24409">
    <property type="entry name" value="ZINC FINGER PROTEIN 142"/>
    <property type="match status" value="1"/>
</dbReference>
<dbReference type="InterPro" id="IPR036236">
    <property type="entry name" value="Znf_C2H2_sf"/>
</dbReference>
<dbReference type="Pfam" id="PF12171">
    <property type="entry name" value="zf-C2H2_jaz"/>
    <property type="match status" value="1"/>
</dbReference>
<keyword evidence="1" id="KW-0479">Metal-binding</keyword>
<dbReference type="InterPro" id="IPR022755">
    <property type="entry name" value="Znf_C2H2_jaz"/>
</dbReference>